<evidence type="ECO:0000313" key="2">
    <source>
        <dbReference type="EMBL" id="CCH41903.1"/>
    </source>
</evidence>
<dbReference type="FunFam" id="3.40.225.10:FF:000009">
    <property type="entry name" value="Class II aldolase/adducin N-terminal"/>
    <property type="match status" value="1"/>
</dbReference>
<evidence type="ECO:0000313" key="3">
    <source>
        <dbReference type="Proteomes" id="UP000009328"/>
    </source>
</evidence>
<dbReference type="STRING" id="1206466.K0KLB5"/>
<evidence type="ECO:0000259" key="1">
    <source>
        <dbReference type="SMART" id="SM01007"/>
    </source>
</evidence>
<proteinExistence type="predicted"/>
<dbReference type="HOGENOM" id="CLU_006033_1_2_1"/>
<dbReference type="EMBL" id="CAIF01000030">
    <property type="protein sequence ID" value="CCH41903.1"/>
    <property type="molecule type" value="Genomic_DNA"/>
</dbReference>
<dbReference type="InterPro" id="IPR036409">
    <property type="entry name" value="Aldolase_II/adducin_N_sf"/>
</dbReference>
<protein>
    <recommendedName>
        <fullName evidence="1">Class II aldolase/adducin N-terminal domain-containing protein</fullName>
    </recommendedName>
</protein>
<keyword evidence="3" id="KW-1185">Reference proteome</keyword>
<dbReference type="GO" id="GO:0005856">
    <property type="term" value="C:cytoskeleton"/>
    <property type="evidence" value="ECO:0007669"/>
    <property type="project" value="TreeGrafter"/>
</dbReference>
<feature type="domain" description="Class II aldolase/adducin N-terminal" evidence="1">
    <location>
        <begin position="64"/>
        <end position="245"/>
    </location>
</feature>
<dbReference type="Gene3D" id="3.40.225.10">
    <property type="entry name" value="Class II aldolase/adducin N-terminal domain"/>
    <property type="match status" value="1"/>
</dbReference>
<dbReference type="SUPFAM" id="SSF53639">
    <property type="entry name" value="AraD/HMP-PK domain-like"/>
    <property type="match status" value="1"/>
</dbReference>
<dbReference type="Pfam" id="PF00596">
    <property type="entry name" value="Aldolase_II"/>
    <property type="match status" value="1"/>
</dbReference>
<dbReference type="PANTHER" id="PTHR10672">
    <property type="entry name" value="ADDUCIN"/>
    <property type="match status" value="1"/>
</dbReference>
<dbReference type="SMART" id="SM01007">
    <property type="entry name" value="Aldolase_II"/>
    <property type="match status" value="1"/>
</dbReference>
<dbReference type="NCBIfam" id="NF004855">
    <property type="entry name" value="PRK06208.1"/>
    <property type="match status" value="1"/>
</dbReference>
<dbReference type="GO" id="GO:0051015">
    <property type="term" value="F:actin filament binding"/>
    <property type="evidence" value="ECO:0007669"/>
    <property type="project" value="TreeGrafter"/>
</dbReference>
<sequence>MSTTTTQTTESVPSTLKVESKHHEGFEQVAEGVSNITFGGDDLAYPYRKPEFKDKYEERKWVLEHTAAAFRYLARFNYQEGASGHISVRDPVDPHTFWINPLGRHFGLMRAKDLVHINEKGEVIGGNKHVVNAAGFQIHSEIHQARPDVNAAVHSHSIYGKAYSAFGKPLEMLNQDSTLFYKSHTVYNTFGGVVFENEEGKRLAKALGDNRCIILQNHGLLTTGSTVDEAAYLFGLMERTCQVQMIADQHPETKILIDEEEATYTAHMIADPESVHAEFAPEYEWELETSNGAFLFKDESYKTDAFW</sequence>
<reference evidence="2 3" key="1">
    <citation type="journal article" date="2012" name="Eukaryot. Cell">
        <title>Draft genome sequence of Wickerhamomyces ciferrii NRRL Y-1031 F-60-10.</title>
        <authorList>
            <person name="Schneider J."/>
            <person name="Andrea H."/>
            <person name="Blom J."/>
            <person name="Jaenicke S."/>
            <person name="Ruckert C."/>
            <person name="Schorsch C."/>
            <person name="Szczepanowski R."/>
            <person name="Farwick M."/>
            <person name="Goesmann A."/>
            <person name="Puhler A."/>
            <person name="Schaffer S."/>
            <person name="Tauch A."/>
            <person name="Kohler T."/>
            <person name="Brinkrolf K."/>
        </authorList>
    </citation>
    <scope>NUCLEOTIDE SEQUENCE [LARGE SCALE GENOMIC DNA]</scope>
    <source>
        <strain evidence="3">ATCC 14091 / BCRC 22168 / CBS 111 / JCM 3599 / NBRC 0793 / NRRL Y-1031 F-60-10</strain>
    </source>
</reference>
<comment type="caution">
    <text evidence="2">The sequence shown here is derived from an EMBL/GenBank/DDBJ whole genome shotgun (WGS) entry which is preliminary data.</text>
</comment>
<dbReference type="InterPro" id="IPR051017">
    <property type="entry name" value="Aldolase-II_Adducin_sf"/>
</dbReference>
<dbReference type="Proteomes" id="UP000009328">
    <property type="component" value="Unassembled WGS sequence"/>
</dbReference>
<dbReference type="InParanoid" id="K0KLB5"/>
<dbReference type="PANTHER" id="PTHR10672:SF25">
    <property type="entry name" value="MEIOTICALLY UP-REGULATED GENE 14 PROTEIN"/>
    <property type="match status" value="1"/>
</dbReference>
<gene>
    <name evidence="2" type="ORF">BN7_1442</name>
</gene>
<name>K0KLB5_WICCF</name>
<organism evidence="2 3">
    <name type="scientific">Wickerhamomyces ciferrii (strain ATCC 14091 / BCRC 22168 / CBS 111 / JCM 3599 / NBRC 0793 / NRRL Y-1031 F-60-10)</name>
    <name type="common">Yeast</name>
    <name type="synonym">Pichia ciferrii</name>
    <dbReference type="NCBI Taxonomy" id="1206466"/>
    <lineage>
        <taxon>Eukaryota</taxon>
        <taxon>Fungi</taxon>
        <taxon>Dikarya</taxon>
        <taxon>Ascomycota</taxon>
        <taxon>Saccharomycotina</taxon>
        <taxon>Saccharomycetes</taxon>
        <taxon>Phaffomycetales</taxon>
        <taxon>Wickerhamomycetaceae</taxon>
        <taxon>Wickerhamomyces</taxon>
    </lineage>
</organism>
<dbReference type="AlphaFoldDB" id="K0KLB5"/>
<dbReference type="InterPro" id="IPR001303">
    <property type="entry name" value="Aldolase_II/adducin_N"/>
</dbReference>
<dbReference type="eggNOG" id="KOG3699">
    <property type="taxonomic scope" value="Eukaryota"/>
</dbReference>
<accession>K0KLB5</accession>